<feature type="chain" id="PRO_5012360680" evidence="1">
    <location>
        <begin position="23"/>
        <end position="369"/>
    </location>
</feature>
<keyword evidence="1" id="KW-0732">Signal</keyword>
<reference evidence="2 3" key="1">
    <citation type="submission" date="2017-10" db="EMBL/GenBank/DDBJ databases">
        <title>Comparative genomics in systemic dimorphic fungi from Ajellomycetaceae.</title>
        <authorList>
            <person name="Munoz J.F."/>
            <person name="Mcewen J.G."/>
            <person name="Clay O.K."/>
            <person name="Cuomo C.A."/>
        </authorList>
    </citation>
    <scope>NUCLEOTIDE SEQUENCE [LARGE SCALE GENOMIC DNA]</scope>
    <source>
        <strain evidence="2 3">UAMH4076</strain>
    </source>
</reference>
<dbReference type="EMBL" id="PDND01000308">
    <property type="protein sequence ID" value="PGH28840.1"/>
    <property type="molecule type" value="Genomic_DNA"/>
</dbReference>
<accession>A0A2B7Z5Z5</accession>
<organism evidence="2 3">
    <name type="scientific">[Emmonsia] crescens</name>
    <dbReference type="NCBI Taxonomy" id="73230"/>
    <lineage>
        <taxon>Eukaryota</taxon>
        <taxon>Fungi</taxon>
        <taxon>Dikarya</taxon>
        <taxon>Ascomycota</taxon>
        <taxon>Pezizomycotina</taxon>
        <taxon>Eurotiomycetes</taxon>
        <taxon>Eurotiomycetidae</taxon>
        <taxon>Onygenales</taxon>
        <taxon>Ajellomycetaceae</taxon>
        <taxon>Emergomyces</taxon>
    </lineage>
</organism>
<evidence type="ECO:0000313" key="2">
    <source>
        <dbReference type="EMBL" id="PGH28840.1"/>
    </source>
</evidence>
<gene>
    <name evidence="2" type="ORF">GX50_08417</name>
</gene>
<dbReference type="VEuPathDB" id="FungiDB:EMCG_03299"/>
<evidence type="ECO:0000313" key="3">
    <source>
        <dbReference type="Proteomes" id="UP000226031"/>
    </source>
</evidence>
<comment type="caution">
    <text evidence="2">The sequence shown here is derived from an EMBL/GenBank/DDBJ whole genome shotgun (WGS) entry which is preliminary data.</text>
</comment>
<evidence type="ECO:0000256" key="1">
    <source>
        <dbReference type="SAM" id="SignalP"/>
    </source>
</evidence>
<keyword evidence="3" id="KW-1185">Reference proteome</keyword>
<dbReference type="Proteomes" id="UP000226031">
    <property type="component" value="Unassembled WGS sequence"/>
</dbReference>
<dbReference type="AlphaFoldDB" id="A0A2B7Z5Z5"/>
<sequence length="369" mass="41614">MSPINRMLLALIFLIQISLSNSYFLNLRMCGEGPGKGPGGRVRVGQYIRDRVGTALISELIRSAQNRMRDLETLLDTFYGDDDIIIGMQRSTQYTYEALFGTVYWGPQDENFVKNFEGRERFNYVKGTLAKLQQMALGNARLQLWCTDDFITTRFPSRIDILTLPPNAFWDDRTTDSGGQEIIVLDRAAKCNVDAVIGNKAFTVTSRPSNQRIGTMILCPQNLYVGDPISRALPPLAEFHRVRPTVFPNEYAIDTVVHRNIIFLFLSMLSRLELDGNEPTISIAPPPVAGRHLFGWEAAAMLPMIYPKEALDNAALALDKNDWSTGTAVPMLPAEMGFTHFFQSVNWAYEQLTRQGDPEHPPEMDWVVD</sequence>
<protein>
    <submittedName>
        <fullName evidence="2">Uncharacterized protein</fullName>
    </submittedName>
</protein>
<feature type="signal peptide" evidence="1">
    <location>
        <begin position="1"/>
        <end position="22"/>
    </location>
</feature>
<proteinExistence type="predicted"/>
<name>A0A2B7Z5Z5_9EURO</name>